<gene>
    <name evidence="8" type="ORF">E1B28_009393</name>
</gene>
<dbReference type="PANTHER" id="PTHR42973:SF13">
    <property type="entry name" value="FAD-BINDING PCMH-TYPE DOMAIN-CONTAINING PROTEIN"/>
    <property type="match status" value="1"/>
</dbReference>
<keyword evidence="2" id="KW-0285">Flavoprotein</keyword>
<evidence type="ECO:0000256" key="4">
    <source>
        <dbReference type="ARBA" id="ARBA00023002"/>
    </source>
</evidence>
<feature type="signal peptide" evidence="6">
    <location>
        <begin position="1"/>
        <end position="30"/>
    </location>
</feature>
<dbReference type="Pfam" id="PF01565">
    <property type="entry name" value="FAD_binding_4"/>
    <property type="match status" value="1"/>
</dbReference>
<comment type="caution">
    <text evidence="8">The sequence shown here is derived from an EMBL/GenBank/DDBJ whole genome shotgun (WGS) entry which is preliminary data.</text>
</comment>
<dbReference type="InterPro" id="IPR036318">
    <property type="entry name" value="FAD-bd_PCMH-like_sf"/>
</dbReference>
<reference evidence="8" key="1">
    <citation type="journal article" date="2021" name="Genome Biol. Evol.">
        <title>The assembled and annotated genome of the fairy-ring fungus Marasmius oreades.</title>
        <authorList>
            <person name="Hiltunen M."/>
            <person name="Ament-Velasquez S.L."/>
            <person name="Johannesson H."/>
        </authorList>
    </citation>
    <scope>NUCLEOTIDE SEQUENCE</scope>
    <source>
        <strain evidence="8">03SP1</strain>
    </source>
</reference>
<sequence>MVCQVPPPSAMVSYSLLFLLASSVSLGVLCQEPETQAIDSKSGKACCKALRNELPPSVGVFARGTPEYNARHQTYYSLQQQELFPTCTVKPNSASDVSRVLQIAKAHKCPFAVASGGHMSWKGSSNIDGGVVIDLRALNQIDISAKDQTVKLGPGSPWINVYAALAPFNISTTGARNNFVGVGGFLAGGGITFESVNKGFGANSVFNYEVVLANGSIVSVNKDTNADLFWALKLAGSNFGVITQYEMTTFPQPVIWGAVSAYPITNQSTSDLLGAFETYGHDDTNTDYFQSVAYASAGGVDVFSVVQGTLDGVPQGPLTSVEPISHSELVGSTHDVINQVIQGALAPTARAHWYTFTTKIDKQFFQDMRTRADNIFAPLNNRDGLTVVVGFQALQKSFIAKSAGSPVFNALSQANDDLVFVLLLVTWDDPADELVMRNATNALGAWGEAEAQRRGLLSQFVYLNYANEEQRIYERAVTKEDLDRLRSVQKSYDPSGTFTKLWRGGYKIPPVGYHGAETSTGVQEERNGSTARDAQSDEL</sequence>
<evidence type="ECO:0000256" key="5">
    <source>
        <dbReference type="SAM" id="MobiDB-lite"/>
    </source>
</evidence>
<dbReference type="Proteomes" id="UP001049176">
    <property type="component" value="Chromosome 5"/>
</dbReference>
<evidence type="ECO:0000256" key="2">
    <source>
        <dbReference type="ARBA" id="ARBA00022630"/>
    </source>
</evidence>
<protein>
    <recommendedName>
        <fullName evidence="7">FAD-binding PCMH-type domain-containing protein</fullName>
    </recommendedName>
</protein>
<proteinExistence type="inferred from homology"/>
<dbReference type="Pfam" id="PF08031">
    <property type="entry name" value="BBE"/>
    <property type="match status" value="1"/>
</dbReference>
<evidence type="ECO:0000313" key="8">
    <source>
        <dbReference type="EMBL" id="KAG7093107.1"/>
    </source>
</evidence>
<dbReference type="GO" id="GO:0071949">
    <property type="term" value="F:FAD binding"/>
    <property type="evidence" value="ECO:0007669"/>
    <property type="project" value="InterPro"/>
</dbReference>
<keyword evidence="3" id="KW-0274">FAD</keyword>
<dbReference type="InterPro" id="IPR012951">
    <property type="entry name" value="BBE"/>
</dbReference>
<dbReference type="OrthoDB" id="2151789at2759"/>
<name>A0A9P7USS6_9AGAR</name>
<dbReference type="Gene3D" id="3.30.465.10">
    <property type="match status" value="1"/>
</dbReference>
<dbReference type="InterPro" id="IPR050416">
    <property type="entry name" value="FAD-linked_Oxidoreductase"/>
</dbReference>
<dbReference type="EMBL" id="CM032185">
    <property type="protein sequence ID" value="KAG7093107.1"/>
    <property type="molecule type" value="Genomic_DNA"/>
</dbReference>
<comment type="similarity">
    <text evidence="1">Belongs to the oxygen-dependent FAD-linked oxidoreductase family.</text>
</comment>
<dbReference type="PROSITE" id="PS51387">
    <property type="entry name" value="FAD_PCMH"/>
    <property type="match status" value="1"/>
</dbReference>
<dbReference type="GeneID" id="66078469"/>
<feature type="compositionally biased region" description="Polar residues" evidence="5">
    <location>
        <begin position="517"/>
        <end position="533"/>
    </location>
</feature>
<accession>A0A9P7USS6</accession>
<dbReference type="RefSeq" id="XP_043009577.1">
    <property type="nucleotide sequence ID" value="XM_043154286.1"/>
</dbReference>
<dbReference type="AlphaFoldDB" id="A0A9P7USS6"/>
<keyword evidence="6" id="KW-0732">Signal</keyword>
<keyword evidence="4" id="KW-0560">Oxidoreductase</keyword>
<dbReference type="SUPFAM" id="SSF56176">
    <property type="entry name" value="FAD-binding/transporter-associated domain-like"/>
    <property type="match status" value="1"/>
</dbReference>
<evidence type="ECO:0000313" key="9">
    <source>
        <dbReference type="Proteomes" id="UP001049176"/>
    </source>
</evidence>
<feature type="chain" id="PRO_5040448797" description="FAD-binding PCMH-type domain-containing protein" evidence="6">
    <location>
        <begin position="31"/>
        <end position="539"/>
    </location>
</feature>
<feature type="region of interest" description="Disordered" evidence="5">
    <location>
        <begin position="513"/>
        <end position="539"/>
    </location>
</feature>
<feature type="domain" description="FAD-binding PCMH-type" evidence="7">
    <location>
        <begin position="81"/>
        <end position="252"/>
    </location>
</feature>
<evidence type="ECO:0000256" key="1">
    <source>
        <dbReference type="ARBA" id="ARBA00005466"/>
    </source>
</evidence>
<dbReference type="InterPro" id="IPR016169">
    <property type="entry name" value="FAD-bd_PCMH_sub2"/>
</dbReference>
<evidence type="ECO:0000256" key="3">
    <source>
        <dbReference type="ARBA" id="ARBA00022827"/>
    </source>
</evidence>
<dbReference type="KEGG" id="more:E1B28_009393"/>
<dbReference type="PANTHER" id="PTHR42973">
    <property type="entry name" value="BINDING OXIDOREDUCTASE, PUTATIVE (AFU_ORTHOLOGUE AFUA_1G17690)-RELATED"/>
    <property type="match status" value="1"/>
</dbReference>
<dbReference type="GO" id="GO:0016491">
    <property type="term" value="F:oxidoreductase activity"/>
    <property type="evidence" value="ECO:0007669"/>
    <property type="project" value="UniProtKB-KW"/>
</dbReference>
<evidence type="ECO:0000259" key="7">
    <source>
        <dbReference type="PROSITE" id="PS51387"/>
    </source>
</evidence>
<evidence type="ECO:0000256" key="6">
    <source>
        <dbReference type="SAM" id="SignalP"/>
    </source>
</evidence>
<dbReference type="InterPro" id="IPR006094">
    <property type="entry name" value="Oxid_FAD_bind_N"/>
</dbReference>
<dbReference type="InterPro" id="IPR016166">
    <property type="entry name" value="FAD-bd_PCMH"/>
</dbReference>
<organism evidence="8 9">
    <name type="scientific">Marasmius oreades</name>
    <name type="common">fairy-ring Marasmius</name>
    <dbReference type="NCBI Taxonomy" id="181124"/>
    <lineage>
        <taxon>Eukaryota</taxon>
        <taxon>Fungi</taxon>
        <taxon>Dikarya</taxon>
        <taxon>Basidiomycota</taxon>
        <taxon>Agaricomycotina</taxon>
        <taxon>Agaricomycetes</taxon>
        <taxon>Agaricomycetidae</taxon>
        <taxon>Agaricales</taxon>
        <taxon>Marasmiineae</taxon>
        <taxon>Marasmiaceae</taxon>
        <taxon>Marasmius</taxon>
    </lineage>
</organism>
<keyword evidence="9" id="KW-1185">Reference proteome</keyword>